<protein>
    <submittedName>
        <fullName evidence="4">ABC transporter substrate-binding protein</fullName>
    </submittedName>
</protein>
<dbReference type="GO" id="GO:0043190">
    <property type="term" value="C:ATP-binding cassette (ABC) transporter complex"/>
    <property type="evidence" value="ECO:0007669"/>
    <property type="project" value="InterPro"/>
</dbReference>
<evidence type="ECO:0000313" key="5">
    <source>
        <dbReference type="Proteomes" id="UP000612956"/>
    </source>
</evidence>
<dbReference type="Pfam" id="PF12974">
    <property type="entry name" value="Phosphonate-bd"/>
    <property type="match status" value="1"/>
</dbReference>
<comment type="caution">
    <text evidence="4">The sequence shown here is derived from an EMBL/GenBank/DDBJ whole genome shotgun (WGS) entry which is preliminary data.</text>
</comment>
<sequence>MSTKHRIFSLVTALSVAPMLLTGCGASDDTAAPADPNAACVGKSDAAAPAPTKLTLALVPSGDANKLVQTVKPLEEALTQRLGIPVKGVITQDYQAAVEAIGAGQAQIGMLPPLQMVQACDRYQAVPALQSTRAGKITYAAQFYTNNPAKYCADTPAPGAKGLLFCNGTADGNGPKGLDQIAKVKGAKMVSLESASSAGYIYPSAALKAVGVDIKKDTELTQVGGHPAAVAAALKGDAEVGVSYWDARQSLLKDSPEVTAKLVVFALTKEIPNDGVSITSKLNPEWQNKIKQALLDYAGTDEGVKALNAIYQITGLKPADPVALQAAKVTADSVGR</sequence>
<keyword evidence="5" id="KW-1185">Reference proteome</keyword>
<dbReference type="NCBIfam" id="TIGR01098">
    <property type="entry name" value="3A0109s03R"/>
    <property type="match status" value="1"/>
</dbReference>
<dbReference type="AlphaFoldDB" id="A0A917QT54"/>
<dbReference type="PANTHER" id="PTHR35841:SF1">
    <property type="entry name" value="PHOSPHONATES-BINDING PERIPLASMIC PROTEIN"/>
    <property type="match status" value="1"/>
</dbReference>
<accession>A0A917QT54</accession>
<dbReference type="SUPFAM" id="SSF53850">
    <property type="entry name" value="Periplasmic binding protein-like II"/>
    <property type="match status" value="1"/>
</dbReference>
<evidence type="ECO:0000313" key="4">
    <source>
        <dbReference type="EMBL" id="GGK67232.1"/>
    </source>
</evidence>
<feature type="chain" id="PRO_5038409972" evidence="3">
    <location>
        <begin position="27"/>
        <end position="336"/>
    </location>
</feature>
<evidence type="ECO:0000256" key="2">
    <source>
        <dbReference type="ARBA" id="ARBA00022729"/>
    </source>
</evidence>
<dbReference type="GO" id="GO:0055085">
    <property type="term" value="P:transmembrane transport"/>
    <property type="evidence" value="ECO:0007669"/>
    <property type="project" value="InterPro"/>
</dbReference>
<dbReference type="RefSeq" id="WP_188830985.1">
    <property type="nucleotide sequence ID" value="NZ_BMMW01000006.1"/>
</dbReference>
<proteinExistence type="inferred from homology"/>
<name>A0A917QT54_9NOCA</name>
<comment type="similarity">
    <text evidence="1">Belongs to the phosphate/phosphite/phosphonate binding protein family.</text>
</comment>
<dbReference type="Proteomes" id="UP000612956">
    <property type="component" value="Unassembled WGS sequence"/>
</dbReference>
<keyword evidence="2 3" id="KW-0732">Signal</keyword>
<reference evidence="4" key="1">
    <citation type="journal article" date="2014" name="Int. J. Syst. Evol. Microbiol.">
        <title>Complete genome sequence of Corynebacterium casei LMG S-19264T (=DSM 44701T), isolated from a smear-ripened cheese.</title>
        <authorList>
            <consortium name="US DOE Joint Genome Institute (JGI-PGF)"/>
            <person name="Walter F."/>
            <person name="Albersmeier A."/>
            <person name="Kalinowski J."/>
            <person name="Ruckert C."/>
        </authorList>
    </citation>
    <scope>NUCLEOTIDE SEQUENCE</scope>
    <source>
        <strain evidence="4">CGMCC 4.7278</strain>
    </source>
</reference>
<organism evidence="4 5">
    <name type="scientific">Nocardia camponoti</name>
    <dbReference type="NCBI Taxonomy" id="1616106"/>
    <lineage>
        <taxon>Bacteria</taxon>
        <taxon>Bacillati</taxon>
        <taxon>Actinomycetota</taxon>
        <taxon>Actinomycetes</taxon>
        <taxon>Mycobacteriales</taxon>
        <taxon>Nocardiaceae</taxon>
        <taxon>Nocardia</taxon>
    </lineage>
</organism>
<dbReference type="PROSITE" id="PS51257">
    <property type="entry name" value="PROKAR_LIPOPROTEIN"/>
    <property type="match status" value="1"/>
</dbReference>
<dbReference type="EMBL" id="BMMW01000006">
    <property type="protein sequence ID" value="GGK67232.1"/>
    <property type="molecule type" value="Genomic_DNA"/>
</dbReference>
<gene>
    <name evidence="4" type="ORF">GCM10011591_44230</name>
</gene>
<evidence type="ECO:0000256" key="1">
    <source>
        <dbReference type="ARBA" id="ARBA00007162"/>
    </source>
</evidence>
<feature type="signal peptide" evidence="3">
    <location>
        <begin position="1"/>
        <end position="26"/>
    </location>
</feature>
<dbReference type="Gene3D" id="3.40.190.10">
    <property type="entry name" value="Periplasmic binding protein-like II"/>
    <property type="match status" value="2"/>
</dbReference>
<dbReference type="PANTHER" id="PTHR35841">
    <property type="entry name" value="PHOSPHONATES-BINDING PERIPLASMIC PROTEIN"/>
    <property type="match status" value="1"/>
</dbReference>
<dbReference type="InterPro" id="IPR005770">
    <property type="entry name" value="PhnD"/>
</dbReference>
<reference evidence="4" key="2">
    <citation type="submission" date="2020-09" db="EMBL/GenBank/DDBJ databases">
        <authorList>
            <person name="Sun Q."/>
            <person name="Zhou Y."/>
        </authorList>
    </citation>
    <scope>NUCLEOTIDE SEQUENCE</scope>
    <source>
        <strain evidence="4">CGMCC 4.7278</strain>
    </source>
</reference>
<evidence type="ECO:0000256" key="3">
    <source>
        <dbReference type="SAM" id="SignalP"/>
    </source>
</evidence>